<evidence type="ECO:0000256" key="2">
    <source>
        <dbReference type="ARBA" id="ARBA00006375"/>
    </source>
</evidence>
<dbReference type="Gene3D" id="1.50.40.10">
    <property type="entry name" value="Mitochondrial carrier domain"/>
    <property type="match status" value="1"/>
</dbReference>
<gene>
    <name evidence="12" type="ORF">AV274_1560</name>
</gene>
<evidence type="ECO:0000256" key="9">
    <source>
        <dbReference type="ARBA" id="ARBA00023136"/>
    </source>
</evidence>
<dbReference type="AlphaFoldDB" id="A0A196SLD1"/>
<keyword evidence="3 11" id="KW-0813">Transport</keyword>
<dbReference type="SUPFAM" id="SSF103506">
    <property type="entry name" value="Mitochondrial carrier"/>
    <property type="match status" value="1"/>
</dbReference>
<evidence type="ECO:0000313" key="13">
    <source>
        <dbReference type="Proteomes" id="UP000078348"/>
    </source>
</evidence>
<dbReference type="OrthoDB" id="756301at2759"/>
<organism evidence="12 13">
    <name type="scientific">Blastocystis sp. subtype 1 (strain ATCC 50177 / NandII)</name>
    <dbReference type="NCBI Taxonomy" id="478820"/>
    <lineage>
        <taxon>Eukaryota</taxon>
        <taxon>Sar</taxon>
        <taxon>Stramenopiles</taxon>
        <taxon>Bigyra</taxon>
        <taxon>Opalozoa</taxon>
        <taxon>Opalinata</taxon>
        <taxon>Blastocystidae</taxon>
        <taxon>Blastocystis</taxon>
    </lineage>
</organism>
<feature type="repeat" description="Solcar" evidence="10">
    <location>
        <begin position="8"/>
        <end position="95"/>
    </location>
</feature>
<dbReference type="Pfam" id="PF00153">
    <property type="entry name" value="Mito_carr"/>
    <property type="match status" value="3"/>
</dbReference>
<keyword evidence="6" id="KW-0999">Mitochondrion inner membrane</keyword>
<dbReference type="Proteomes" id="UP000078348">
    <property type="component" value="Unassembled WGS sequence"/>
</dbReference>
<evidence type="ECO:0000256" key="11">
    <source>
        <dbReference type="RuleBase" id="RU000488"/>
    </source>
</evidence>
<evidence type="ECO:0000256" key="1">
    <source>
        <dbReference type="ARBA" id="ARBA00004448"/>
    </source>
</evidence>
<feature type="repeat" description="Solcar" evidence="10">
    <location>
        <begin position="203"/>
        <end position="294"/>
    </location>
</feature>
<accession>A0A196SLD1</accession>
<keyword evidence="7" id="KW-1133">Transmembrane helix</keyword>
<dbReference type="PANTHER" id="PTHR45618">
    <property type="entry name" value="MITOCHONDRIAL DICARBOXYLATE CARRIER-RELATED"/>
    <property type="match status" value="1"/>
</dbReference>
<protein>
    <recommendedName>
        <fullName evidence="14">Mitochondrial 2-oxoglutarate/malate carrier protein</fullName>
    </recommendedName>
</protein>
<proteinExistence type="inferred from homology"/>
<reference evidence="12 13" key="1">
    <citation type="submission" date="2016-05" db="EMBL/GenBank/DDBJ databases">
        <title>Nuclear genome of Blastocystis sp. subtype 1 NandII.</title>
        <authorList>
            <person name="Gentekaki E."/>
            <person name="Curtis B."/>
            <person name="Stairs C."/>
            <person name="Eme L."/>
            <person name="Herman E."/>
            <person name="Klimes V."/>
            <person name="Arias M.C."/>
            <person name="Elias M."/>
            <person name="Hilliou F."/>
            <person name="Klute M."/>
            <person name="Malik S.-B."/>
            <person name="Pightling A."/>
            <person name="Rachubinski R."/>
            <person name="Salas D."/>
            <person name="Schlacht A."/>
            <person name="Suga H."/>
            <person name="Archibald J."/>
            <person name="Ball S.G."/>
            <person name="Clark G."/>
            <person name="Dacks J."/>
            <person name="Van Der Giezen M."/>
            <person name="Tsaousis A."/>
            <person name="Roger A."/>
        </authorList>
    </citation>
    <scope>NUCLEOTIDE SEQUENCE [LARGE SCALE GENOMIC DNA]</scope>
    <source>
        <strain evidence="13">ATCC 50177 / NandII</strain>
    </source>
</reference>
<keyword evidence="13" id="KW-1185">Reference proteome</keyword>
<dbReference type="GO" id="GO:0005743">
    <property type="term" value="C:mitochondrial inner membrane"/>
    <property type="evidence" value="ECO:0007669"/>
    <property type="project" value="UniProtKB-SubCell"/>
</dbReference>
<evidence type="ECO:0000256" key="4">
    <source>
        <dbReference type="ARBA" id="ARBA00022692"/>
    </source>
</evidence>
<keyword evidence="8" id="KW-0496">Mitochondrion</keyword>
<evidence type="ECO:0000256" key="8">
    <source>
        <dbReference type="ARBA" id="ARBA00023128"/>
    </source>
</evidence>
<evidence type="ECO:0000313" key="12">
    <source>
        <dbReference type="EMBL" id="OAO16719.1"/>
    </source>
</evidence>
<dbReference type="GO" id="GO:0055085">
    <property type="term" value="P:transmembrane transport"/>
    <property type="evidence" value="ECO:0007669"/>
    <property type="project" value="InterPro"/>
</dbReference>
<keyword evidence="5" id="KW-0677">Repeat</keyword>
<feature type="repeat" description="Solcar" evidence="10">
    <location>
        <begin position="105"/>
        <end position="196"/>
    </location>
</feature>
<dbReference type="PROSITE" id="PS50920">
    <property type="entry name" value="SOLCAR"/>
    <property type="match status" value="3"/>
</dbReference>
<evidence type="ECO:0000256" key="7">
    <source>
        <dbReference type="ARBA" id="ARBA00022989"/>
    </source>
</evidence>
<keyword evidence="9 10" id="KW-0472">Membrane</keyword>
<dbReference type="STRING" id="478820.A0A196SLD1"/>
<sequence length="301" mass="32817">MTKDHSLAVALRPYVAGGSGAIFSSMCIHPIDLVKVRLQVANSTVEGKVSAVSIAKNVVKNEGVKGLFSGLSAAIARQAVYGTAKIGLHDSFSQTLRSLNNGQPIPFYQKTLSAMTAGALAAVIGNPFDLALVRMEADGVAPIEERRGYKNALQAVYRIGKEEGVRTLWRGSVPMICRAVAMNVGMLASYDQIKETIAPYTGTGVSNNMWSSALTSFICSFTALPFDMMKTKLMNMHKNPTTGEYPYRNIWDCAVKIVKQGGFFSLWRGYWTFYARTAPHAMITLLAKDAFTSLYNKAFVN</sequence>
<evidence type="ECO:0000256" key="6">
    <source>
        <dbReference type="ARBA" id="ARBA00022792"/>
    </source>
</evidence>
<dbReference type="FunFam" id="1.50.40.10:FF:000009">
    <property type="entry name" value="Mitochondrial 2-oxoglutarate/malate carrier protein"/>
    <property type="match status" value="1"/>
</dbReference>
<dbReference type="PRINTS" id="PR00926">
    <property type="entry name" value="MITOCARRIER"/>
</dbReference>
<comment type="caution">
    <text evidence="12">The sequence shown here is derived from an EMBL/GenBank/DDBJ whole genome shotgun (WGS) entry which is preliminary data.</text>
</comment>
<comment type="subcellular location">
    <subcellularLocation>
        <location evidence="1">Mitochondrion inner membrane</location>
        <topology evidence="1">Multi-pass membrane protein</topology>
    </subcellularLocation>
</comment>
<evidence type="ECO:0008006" key="14">
    <source>
        <dbReference type="Google" id="ProtNLM"/>
    </source>
</evidence>
<dbReference type="InterPro" id="IPR050391">
    <property type="entry name" value="Mito_Metabolite_Transporter"/>
</dbReference>
<name>A0A196SLD1_BLAHN</name>
<comment type="similarity">
    <text evidence="2 11">Belongs to the mitochondrial carrier (TC 2.A.29) family.</text>
</comment>
<evidence type="ECO:0000256" key="3">
    <source>
        <dbReference type="ARBA" id="ARBA00022448"/>
    </source>
</evidence>
<evidence type="ECO:0000256" key="5">
    <source>
        <dbReference type="ARBA" id="ARBA00022737"/>
    </source>
</evidence>
<dbReference type="InterPro" id="IPR018108">
    <property type="entry name" value="MCP_transmembrane"/>
</dbReference>
<dbReference type="InterPro" id="IPR002067">
    <property type="entry name" value="MCP"/>
</dbReference>
<dbReference type="EMBL" id="LXWW01000065">
    <property type="protein sequence ID" value="OAO16719.1"/>
    <property type="molecule type" value="Genomic_DNA"/>
</dbReference>
<keyword evidence="4 10" id="KW-0812">Transmembrane</keyword>
<evidence type="ECO:0000256" key="10">
    <source>
        <dbReference type="PROSITE-ProRule" id="PRU00282"/>
    </source>
</evidence>
<dbReference type="InterPro" id="IPR023395">
    <property type="entry name" value="MCP_dom_sf"/>
</dbReference>